<proteinExistence type="predicted"/>
<dbReference type="Proteomes" id="UP000695562">
    <property type="component" value="Unassembled WGS sequence"/>
</dbReference>
<gene>
    <name evidence="4" type="ORF">CYY_003687</name>
</gene>
<accession>A0A8J4PWK4</accession>
<keyword evidence="5" id="KW-1185">Reference proteome</keyword>
<reference evidence="4" key="1">
    <citation type="submission" date="2020-01" db="EMBL/GenBank/DDBJ databases">
        <title>Development of genomics and gene disruption for Polysphondylium violaceum indicates a role for the polyketide synthase stlB in stalk morphogenesis.</title>
        <authorList>
            <person name="Narita B."/>
            <person name="Kawabe Y."/>
            <person name="Kin K."/>
            <person name="Saito T."/>
            <person name="Gibbs R."/>
            <person name="Kuspa A."/>
            <person name="Muzny D."/>
            <person name="Queller D."/>
            <person name="Richards S."/>
            <person name="Strassman J."/>
            <person name="Sucgang R."/>
            <person name="Worley K."/>
            <person name="Schaap P."/>
        </authorList>
    </citation>
    <scope>NUCLEOTIDE SEQUENCE</scope>
    <source>
        <strain evidence="4">QSvi11</strain>
    </source>
</reference>
<keyword evidence="2" id="KW-0472">Membrane</keyword>
<evidence type="ECO:0000256" key="3">
    <source>
        <dbReference type="SAM" id="SignalP"/>
    </source>
</evidence>
<name>A0A8J4PWK4_9MYCE</name>
<keyword evidence="3" id="KW-0732">Signal</keyword>
<comment type="caution">
    <text evidence="4">The sequence shown here is derived from an EMBL/GenBank/DDBJ whole genome shotgun (WGS) entry which is preliminary data.</text>
</comment>
<feature type="region of interest" description="Disordered" evidence="1">
    <location>
        <begin position="119"/>
        <end position="141"/>
    </location>
</feature>
<dbReference type="AlphaFoldDB" id="A0A8J4PWK4"/>
<protein>
    <submittedName>
        <fullName evidence="4">Uncharacterized protein</fullName>
    </submittedName>
</protein>
<keyword evidence="2" id="KW-1133">Transmembrane helix</keyword>
<sequence length="141" mass="16280">MKNQLYLFVLLLLLVFVGNVKCENDDNDTGASTTSQEINNYLKSFKFMVLMGLVLLTCVAIVIYIVLYCKIKEEKSLRNLQNEWVTNKKAMQQQHLLSDTDDQEDDNNNTNRSNIEISIQYDNNNNNNNNSIHSDDKLIDI</sequence>
<dbReference type="EMBL" id="AJWJ01000119">
    <property type="protein sequence ID" value="KAF2074991.1"/>
    <property type="molecule type" value="Genomic_DNA"/>
</dbReference>
<evidence type="ECO:0000313" key="5">
    <source>
        <dbReference type="Proteomes" id="UP000695562"/>
    </source>
</evidence>
<feature type="chain" id="PRO_5035234980" evidence="3">
    <location>
        <begin position="23"/>
        <end position="141"/>
    </location>
</feature>
<feature type="transmembrane region" description="Helical" evidence="2">
    <location>
        <begin position="46"/>
        <end position="69"/>
    </location>
</feature>
<evidence type="ECO:0000256" key="2">
    <source>
        <dbReference type="SAM" id="Phobius"/>
    </source>
</evidence>
<evidence type="ECO:0000256" key="1">
    <source>
        <dbReference type="SAM" id="MobiDB-lite"/>
    </source>
</evidence>
<organism evidence="4 5">
    <name type="scientific">Polysphondylium violaceum</name>
    <dbReference type="NCBI Taxonomy" id="133409"/>
    <lineage>
        <taxon>Eukaryota</taxon>
        <taxon>Amoebozoa</taxon>
        <taxon>Evosea</taxon>
        <taxon>Eumycetozoa</taxon>
        <taxon>Dictyostelia</taxon>
        <taxon>Dictyosteliales</taxon>
        <taxon>Dictyosteliaceae</taxon>
        <taxon>Polysphondylium</taxon>
    </lineage>
</organism>
<keyword evidence="2" id="KW-0812">Transmembrane</keyword>
<feature type="signal peptide" evidence="3">
    <location>
        <begin position="1"/>
        <end position="22"/>
    </location>
</feature>
<evidence type="ECO:0000313" key="4">
    <source>
        <dbReference type="EMBL" id="KAF2074991.1"/>
    </source>
</evidence>
<dbReference type="Gene3D" id="1.20.1070.10">
    <property type="entry name" value="Rhodopsin 7-helix transmembrane proteins"/>
    <property type="match status" value="1"/>
</dbReference>